<evidence type="ECO:0000256" key="5">
    <source>
        <dbReference type="ARBA" id="ARBA00022827"/>
    </source>
</evidence>
<keyword evidence="4 11" id="KW-0285">Flavoprotein</keyword>
<dbReference type="GO" id="GO:0006103">
    <property type="term" value="P:2-oxoglutarate metabolic process"/>
    <property type="evidence" value="ECO:0007669"/>
    <property type="project" value="TreeGrafter"/>
</dbReference>
<gene>
    <name evidence="14" type="ORF">E3A20_15730</name>
</gene>
<dbReference type="SUPFAM" id="SSF51905">
    <property type="entry name" value="FAD/NAD(P)-binding domain"/>
    <property type="match status" value="1"/>
</dbReference>
<dbReference type="GO" id="GO:0050660">
    <property type="term" value="F:flavin adenine dinucleotide binding"/>
    <property type="evidence" value="ECO:0007669"/>
    <property type="project" value="InterPro"/>
</dbReference>
<dbReference type="InterPro" id="IPR016156">
    <property type="entry name" value="FAD/NAD-linked_Rdtase_dimer_sf"/>
</dbReference>
<evidence type="ECO:0000256" key="3">
    <source>
        <dbReference type="ARBA" id="ARBA00016961"/>
    </source>
</evidence>
<dbReference type="Pfam" id="PF07992">
    <property type="entry name" value="Pyr_redox_2"/>
    <property type="match status" value="1"/>
</dbReference>
<dbReference type="FunFam" id="3.50.50.60:FF:000001">
    <property type="entry name" value="Dihydrolipoyl dehydrogenase, mitochondrial"/>
    <property type="match status" value="1"/>
</dbReference>
<keyword evidence="9 11" id="KW-0676">Redox-active center</keyword>
<dbReference type="InterPro" id="IPR004099">
    <property type="entry name" value="Pyr_nucl-diS_OxRdtase_dimer"/>
</dbReference>
<dbReference type="PROSITE" id="PS00076">
    <property type="entry name" value="PYRIDINE_REDOX_1"/>
    <property type="match status" value="1"/>
</dbReference>
<dbReference type="InterPro" id="IPR036188">
    <property type="entry name" value="FAD/NAD-bd_sf"/>
</dbReference>
<keyword evidence="7 11" id="KW-0520">NAD</keyword>
<dbReference type="Proteomes" id="UP000321083">
    <property type="component" value="Unassembled WGS sequence"/>
</dbReference>
<dbReference type="InterPro" id="IPR012999">
    <property type="entry name" value="Pyr_OxRdtase_I_AS"/>
</dbReference>
<evidence type="ECO:0000256" key="6">
    <source>
        <dbReference type="ARBA" id="ARBA00023002"/>
    </source>
</evidence>
<organism evidence="14 15">
    <name type="scientific">Planctomyces bekefii</name>
    <dbReference type="NCBI Taxonomy" id="1653850"/>
    <lineage>
        <taxon>Bacteria</taxon>
        <taxon>Pseudomonadati</taxon>
        <taxon>Planctomycetota</taxon>
        <taxon>Planctomycetia</taxon>
        <taxon>Planctomycetales</taxon>
        <taxon>Planctomycetaceae</taxon>
        <taxon>Planctomyces</taxon>
    </lineage>
</organism>
<dbReference type="InterPro" id="IPR006258">
    <property type="entry name" value="Lipoamide_DH"/>
</dbReference>
<feature type="domain" description="FAD/NAD(P)-binding" evidence="13">
    <location>
        <begin position="5"/>
        <end position="324"/>
    </location>
</feature>
<dbReference type="PANTHER" id="PTHR22912:SF151">
    <property type="entry name" value="DIHYDROLIPOYL DEHYDROGENASE, MITOCHONDRIAL"/>
    <property type="match status" value="1"/>
</dbReference>
<comment type="caution">
    <text evidence="14">The sequence shown here is derived from an EMBL/GenBank/DDBJ whole genome shotgun (WGS) entry which is preliminary data.</text>
</comment>
<sequence length="389" mass="40613">MSDAFDLIVVGAGPGGYVAAIRAAQLGMKTAVIERESKLGGTCLRVGCIPSKALLESSELYEKSAKHFAERGLKVSGLELDLAQMMKHKDGVVSTLDAGIQGLLKKNRVERIFGHGQLLGGGKVEVRSNSGTTQISGKRILIATGSVPSSLPGIQPDGDRIGTSTEALAWPEVPQHLVVIGGGVIGLELGTVWRRLGAKVTVLEYLPRIMPGIDEQVAAEARKIFEKQGVVFRLGTKVTGVSVAGTQCTVSIDGAEPLTCDRVLVAVGRRPCTDSLGLEAAGVATDRRGFIQVNSSYQTTASGVFAIGDVIGGAMLAHKAEEEGIACIEKMATGHGHINYAIIPAVVYTEPEIASAGANEDVLQAAGIKYRAGKFAFAANGASSCRRAH</sequence>
<evidence type="ECO:0000256" key="10">
    <source>
        <dbReference type="ARBA" id="ARBA00049187"/>
    </source>
</evidence>
<dbReference type="PANTHER" id="PTHR22912">
    <property type="entry name" value="DISULFIDE OXIDOREDUCTASE"/>
    <property type="match status" value="1"/>
</dbReference>
<evidence type="ECO:0000256" key="2">
    <source>
        <dbReference type="ARBA" id="ARBA00012608"/>
    </source>
</evidence>
<dbReference type="Gene3D" id="3.50.50.60">
    <property type="entry name" value="FAD/NAD(P)-binding domain"/>
    <property type="match status" value="2"/>
</dbReference>
<keyword evidence="8" id="KW-1015">Disulfide bond</keyword>
<keyword evidence="5 11" id="KW-0274">FAD</keyword>
<evidence type="ECO:0000256" key="9">
    <source>
        <dbReference type="ARBA" id="ARBA00023284"/>
    </source>
</evidence>
<evidence type="ECO:0000259" key="12">
    <source>
        <dbReference type="Pfam" id="PF02852"/>
    </source>
</evidence>
<proteinExistence type="inferred from homology"/>
<keyword evidence="6 11" id="KW-0560">Oxidoreductase</keyword>
<dbReference type="GO" id="GO:0005737">
    <property type="term" value="C:cytoplasm"/>
    <property type="evidence" value="ECO:0007669"/>
    <property type="project" value="UniProtKB-ARBA"/>
</dbReference>
<feature type="domain" description="Pyridine nucleotide-disulphide oxidoreductase dimerisation" evidence="12">
    <location>
        <begin position="343"/>
        <end position="383"/>
    </location>
</feature>
<dbReference type="SUPFAM" id="SSF55424">
    <property type="entry name" value="FAD/NAD-linked reductases, dimerisation (C-terminal) domain"/>
    <property type="match status" value="1"/>
</dbReference>
<evidence type="ECO:0000313" key="15">
    <source>
        <dbReference type="Proteomes" id="UP000321083"/>
    </source>
</evidence>
<comment type="catalytic activity">
    <reaction evidence="10 11">
        <text>N(6)-[(R)-dihydrolipoyl]-L-lysyl-[protein] + NAD(+) = N(6)-[(R)-lipoyl]-L-lysyl-[protein] + NADH + H(+)</text>
        <dbReference type="Rhea" id="RHEA:15045"/>
        <dbReference type="Rhea" id="RHEA-COMP:10474"/>
        <dbReference type="Rhea" id="RHEA-COMP:10475"/>
        <dbReference type="ChEBI" id="CHEBI:15378"/>
        <dbReference type="ChEBI" id="CHEBI:57540"/>
        <dbReference type="ChEBI" id="CHEBI:57945"/>
        <dbReference type="ChEBI" id="CHEBI:83099"/>
        <dbReference type="ChEBI" id="CHEBI:83100"/>
        <dbReference type="EC" id="1.8.1.4"/>
    </reaction>
</comment>
<dbReference type="Pfam" id="PF02852">
    <property type="entry name" value="Pyr_redox_dim"/>
    <property type="match status" value="1"/>
</dbReference>
<evidence type="ECO:0000256" key="11">
    <source>
        <dbReference type="RuleBase" id="RU003692"/>
    </source>
</evidence>
<dbReference type="EC" id="1.8.1.4" evidence="2 11"/>
<dbReference type="NCBIfam" id="TIGR01350">
    <property type="entry name" value="lipoamide_DH"/>
    <property type="match status" value="1"/>
</dbReference>
<evidence type="ECO:0000259" key="13">
    <source>
        <dbReference type="Pfam" id="PF07992"/>
    </source>
</evidence>
<dbReference type="GO" id="GO:0004148">
    <property type="term" value="F:dihydrolipoyl dehydrogenase (NADH) activity"/>
    <property type="evidence" value="ECO:0007669"/>
    <property type="project" value="UniProtKB-EC"/>
</dbReference>
<comment type="cofactor">
    <cofactor evidence="11">
        <name>FAD</name>
        <dbReference type="ChEBI" id="CHEBI:57692"/>
    </cofactor>
    <text evidence="11">Binds 1 FAD per subunit.</text>
</comment>
<reference evidence="14 15" key="2">
    <citation type="submission" date="2019-08" db="EMBL/GenBank/DDBJ databases">
        <authorList>
            <person name="Henke P."/>
        </authorList>
    </citation>
    <scope>NUCLEOTIDE SEQUENCE [LARGE SCALE GENOMIC DNA]</scope>
    <source>
        <strain evidence="14">Phe10_nw2017</strain>
    </source>
</reference>
<name>A0A5C6M4T2_9PLAN</name>
<dbReference type="AlphaFoldDB" id="A0A5C6M4T2"/>
<keyword evidence="15" id="KW-1185">Reference proteome</keyword>
<evidence type="ECO:0000256" key="1">
    <source>
        <dbReference type="ARBA" id="ARBA00007532"/>
    </source>
</evidence>
<accession>A0A5C6M4T2</accession>
<evidence type="ECO:0000313" key="14">
    <source>
        <dbReference type="EMBL" id="TWW09297.1"/>
    </source>
</evidence>
<dbReference type="InterPro" id="IPR050151">
    <property type="entry name" value="Class-I_Pyr_Nuc-Dis_Oxidored"/>
</dbReference>
<protein>
    <recommendedName>
        <fullName evidence="3 11">Dihydrolipoyl dehydrogenase</fullName>
        <ecNumber evidence="2 11">1.8.1.4</ecNumber>
    </recommendedName>
</protein>
<comment type="miscellaneous">
    <text evidence="11">The active site is a redox-active disulfide bond.</text>
</comment>
<dbReference type="EMBL" id="SRHE01000317">
    <property type="protein sequence ID" value="TWW09297.1"/>
    <property type="molecule type" value="Genomic_DNA"/>
</dbReference>
<dbReference type="PRINTS" id="PR00368">
    <property type="entry name" value="FADPNR"/>
</dbReference>
<reference evidence="14 15" key="1">
    <citation type="submission" date="2019-08" db="EMBL/GenBank/DDBJ databases">
        <title>100 year-old enigma solved: identification of Planctomyces bekefii, the type genus and species of the phylum Planctomycetes.</title>
        <authorList>
            <person name="Svetlana D.N."/>
            <person name="Overmann J."/>
        </authorList>
    </citation>
    <scope>NUCLEOTIDE SEQUENCE [LARGE SCALE GENOMIC DNA]</scope>
    <source>
        <strain evidence="14">Phe10_nw2017</strain>
    </source>
</reference>
<evidence type="ECO:0000256" key="7">
    <source>
        <dbReference type="ARBA" id="ARBA00023027"/>
    </source>
</evidence>
<dbReference type="Gene3D" id="3.30.390.30">
    <property type="match status" value="1"/>
</dbReference>
<comment type="similarity">
    <text evidence="1 11">Belongs to the class-I pyridine nucleotide-disulfide oxidoreductase family.</text>
</comment>
<evidence type="ECO:0000256" key="8">
    <source>
        <dbReference type="ARBA" id="ARBA00023157"/>
    </source>
</evidence>
<evidence type="ECO:0000256" key="4">
    <source>
        <dbReference type="ARBA" id="ARBA00022630"/>
    </source>
</evidence>
<dbReference type="PRINTS" id="PR00411">
    <property type="entry name" value="PNDRDTASEI"/>
</dbReference>
<dbReference type="InterPro" id="IPR023753">
    <property type="entry name" value="FAD/NAD-binding_dom"/>
</dbReference>